<gene>
    <name evidence="8" type="ORF">ACFFF6_07380</name>
</gene>
<dbReference type="Proteomes" id="UP001589793">
    <property type="component" value="Unassembled WGS sequence"/>
</dbReference>
<dbReference type="InterPro" id="IPR003838">
    <property type="entry name" value="ABC3_permease_C"/>
</dbReference>
<feature type="transmembrane region" description="Helical" evidence="6">
    <location>
        <begin position="51"/>
        <end position="83"/>
    </location>
</feature>
<evidence type="ECO:0000256" key="4">
    <source>
        <dbReference type="ARBA" id="ARBA00022989"/>
    </source>
</evidence>
<comment type="caution">
    <text evidence="8">The sequence shown here is derived from an EMBL/GenBank/DDBJ whole genome shotgun (WGS) entry which is preliminary data.</text>
</comment>
<evidence type="ECO:0000313" key="9">
    <source>
        <dbReference type="Proteomes" id="UP001589793"/>
    </source>
</evidence>
<keyword evidence="9" id="KW-1185">Reference proteome</keyword>
<keyword evidence="3 6" id="KW-0812">Transmembrane</keyword>
<protein>
    <submittedName>
        <fullName evidence="8">FtsX-like permease family protein</fullName>
    </submittedName>
</protein>
<comment type="subcellular location">
    <subcellularLocation>
        <location evidence="1">Cell membrane</location>
        <topology evidence="1">Multi-pass membrane protein</topology>
    </subcellularLocation>
</comment>
<evidence type="ECO:0000256" key="5">
    <source>
        <dbReference type="ARBA" id="ARBA00023136"/>
    </source>
</evidence>
<dbReference type="Pfam" id="PF02687">
    <property type="entry name" value="FtsX"/>
    <property type="match status" value="1"/>
</dbReference>
<feature type="transmembrane region" description="Helical" evidence="6">
    <location>
        <begin position="386"/>
        <end position="406"/>
    </location>
</feature>
<feature type="domain" description="ABC3 transporter permease C-terminal" evidence="7">
    <location>
        <begin position="387"/>
        <end position="495"/>
    </location>
</feature>
<dbReference type="RefSeq" id="WP_376979603.1">
    <property type="nucleotide sequence ID" value="NZ_JBHLSV010000006.1"/>
</dbReference>
<feature type="non-terminal residue" evidence="8">
    <location>
        <position position="1"/>
    </location>
</feature>
<feature type="transmembrane region" description="Helical" evidence="6">
    <location>
        <begin position="104"/>
        <end position="127"/>
    </location>
</feature>
<feature type="transmembrane region" description="Helical" evidence="6">
    <location>
        <begin position="475"/>
        <end position="499"/>
    </location>
</feature>
<name>A0ABV6R9W5_9MICO</name>
<keyword evidence="4 6" id="KW-1133">Transmembrane helix</keyword>
<feature type="transmembrane region" description="Helical" evidence="6">
    <location>
        <begin position="22"/>
        <end position="45"/>
    </location>
</feature>
<proteinExistence type="predicted"/>
<reference evidence="8 9" key="1">
    <citation type="submission" date="2024-09" db="EMBL/GenBank/DDBJ databases">
        <authorList>
            <person name="Sun Q."/>
            <person name="Mori K."/>
        </authorList>
    </citation>
    <scope>NUCLEOTIDE SEQUENCE [LARGE SCALE GENOMIC DNA]</scope>
    <source>
        <strain evidence="8 9">CICC 10874</strain>
    </source>
</reference>
<evidence type="ECO:0000259" key="7">
    <source>
        <dbReference type="Pfam" id="PF02687"/>
    </source>
</evidence>
<evidence type="ECO:0000256" key="1">
    <source>
        <dbReference type="ARBA" id="ARBA00004651"/>
    </source>
</evidence>
<sequence>ALDPVAALARHRSIRAGGGTSLPPMIAGAVCGAAALVGGIGSLAVGGGTGAALLVFATLTAILAMVVLAPVLVDAAAGMAGALPVDARLVLRDMARRRSRSLPAICAVLASTLVLALLVVFSGSLIAQRHDVTTRMTEDGGAVLGIHLPLSDGLDQAILGSVTAHLQEQGLITASHPVRSTLSPDAVIPVAMPGPQVPCSPEQAVSVASAITPGAPVDCVAWEDGWQPSLHMPSWLSDGLVVLDPAAMRATGLPGAEEAARLLADGGVLVHDATRLDARGSADPARGTVEIELQRWSGAEVEVLDTQRRPGMFVHGAEGSLTMTAQTAAELGIPLRYVGEVLELPRPLDAAGAQRLETAVAEVSALGWLSAVPRGAVLGGMDRMPAAMLVMLVLVAAFGASASMVLGRQEAREDLRILRAVGASPRRLRAQGLLRAVAVLVLGTLPGVLAGGGIGALLVLWLGRAELGGPWRQIAPMWSALGIGLGAIVLAVLAVSLVAGGPGRRSR</sequence>
<keyword evidence="2" id="KW-1003">Cell membrane</keyword>
<keyword evidence="5 6" id="KW-0472">Membrane</keyword>
<dbReference type="EMBL" id="JBHLSV010000006">
    <property type="protein sequence ID" value="MFC0673774.1"/>
    <property type="molecule type" value="Genomic_DNA"/>
</dbReference>
<organism evidence="8 9">
    <name type="scientific">Brachybacterium hainanense</name>
    <dbReference type="NCBI Taxonomy" id="1541174"/>
    <lineage>
        <taxon>Bacteria</taxon>
        <taxon>Bacillati</taxon>
        <taxon>Actinomycetota</taxon>
        <taxon>Actinomycetes</taxon>
        <taxon>Micrococcales</taxon>
        <taxon>Dermabacteraceae</taxon>
        <taxon>Brachybacterium</taxon>
    </lineage>
</organism>
<accession>A0ABV6R9W5</accession>
<feature type="transmembrane region" description="Helical" evidence="6">
    <location>
        <begin position="436"/>
        <end position="463"/>
    </location>
</feature>
<evidence type="ECO:0000313" key="8">
    <source>
        <dbReference type="EMBL" id="MFC0673774.1"/>
    </source>
</evidence>
<evidence type="ECO:0000256" key="2">
    <source>
        <dbReference type="ARBA" id="ARBA00022475"/>
    </source>
</evidence>
<evidence type="ECO:0000256" key="6">
    <source>
        <dbReference type="SAM" id="Phobius"/>
    </source>
</evidence>
<evidence type="ECO:0000256" key="3">
    <source>
        <dbReference type="ARBA" id="ARBA00022692"/>
    </source>
</evidence>